<dbReference type="Pfam" id="PF16242">
    <property type="entry name" value="Pyrid_ox_like"/>
    <property type="match status" value="1"/>
</dbReference>
<proteinExistence type="predicted"/>
<organism evidence="2 3">
    <name type="scientific">Algoriphagus machipongonensis</name>
    <dbReference type="NCBI Taxonomy" id="388413"/>
    <lineage>
        <taxon>Bacteria</taxon>
        <taxon>Pseudomonadati</taxon>
        <taxon>Bacteroidota</taxon>
        <taxon>Cytophagia</taxon>
        <taxon>Cytophagales</taxon>
        <taxon>Cyclobacteriaceae</taxon>
        <taxon>Algoriphagus</taxon>
    </lineage>
</organism>
<gene>
    <name evidence="2" type="ORF">ALPR1_16873</name>
</gene>
<evidence type="ECO:0000259" key="1">
    <source>
        <dbReference type="Pfam" id="PF16242"/>
    </source>
</evidence>
<dbReference type="STRING" id="388413.ALPR1_16873"/>
<feature type="domain" description="General stress protein FMN-binding split barrel" evidence="1">
    <location>
        <begin position="19"/>
        <end position="168"/>
    </location>
</feature>
<reference evidence="2 3" key="1">
    <citation type="journal article" date="2011" name="J. Bacteriol.">
        <title>Complete genome sequence of Algoriphagus sp. PR1, bacterial prey of a colony-forming choanoflagellate.</title>
        <authorList>
            <person name="Alegado R.A."/>
            <person name="Ferriera S."/>
            <person name="Nusbaum C."/>
            <person name="Young S.K."/>
            <person name="Zeng Q."/>
            <person name="Imamovic A."/>
            <person name="Fairclough S.R."/>
            <person name="King N."/>
        </authorList>
    </citation>
    <scope>NUCLEOTIDE SEQUENCE [LARGE SCALE GENOMIC DNA]</scope>
    <source>
        <strain evidence="2 3">PR1</strain>
    </source>
</reference>
<dbReference type="OrthoDB" id="1432662at2"/>
<dbReference type="HOGENOM" id="CLU_091428_1_0_10"/>
<protein>
    <submittedName>
        <fullName evidence="2">General stress protein</fullName>
    </submittedName>
</protein>
<dbReference type="Gene3D" id="2.30.110.10">
    <property type="entry name" value="Electron Transport, Fmn-binding Protein, Chain A"/>
    <property type="match status" value="1"/>
</dbReference>
<dbReference type="InterPro" id="IPR052917">
    <property type="entry name" value="Stress-Dev_Protein"/>
</dbReference>
<accession>A3I2N7</accession>
<evidence type="ECO:0000313" key="2">
    <source>
        <dbReference type="EMBL" id="EAZ79341.1"/>
    </source>
</evidence>
<dbReference type="AlphaFoldDB" id="A3I2N7"/>
<dbReference type="SUPFAM" id="SSF50475">
    <property type="entry name" value="FMN-binding split barrel"/>
    <property type="match status" value="1"/>
</dbReference>
<dbReference type="PANTHER" id="PTHR34818:SF1">
    <property type="entry name" value="PROTEIN BLI-3"/>
    <property type="match status" value="1"/>
</dbReference>
<dbReference type="eggNOG" id="COG3871">
    <property type="taxonomic scope" value="Bacteria"/>
</dbReference>
<name>A3I2N7_9BACT</name>
<dbReference type="EMBL" id="AAXU02000001">
    <property type="protein sequence ID" value="EAZ79341.1"/>
    <property type="molecule type" value="Genomic_DNA"/>
</dbReference>
<dbReference type="EMBL" id="CM001023">
    <property type="protein sequence ID" value="EAZ79341.1"/>
    <property type="molecule type" value="Genomic_DNA"/>
</dbReference>
<evidence type="ECO:0000313" key="3">
    <source>
        <dbReference type="Proteomes" id="UP000003919"/>
    </source>
</evidence>
<dbReference type="RefSeq" id="WP_008202261.1">
    <property type="nucleotide sequence ID" value="NZ_CM001023.1"/>
</dbReference>
<comment type="caution">
    <text evidence="2">The sequence shown here is derived from an EMBL/GenBank/DDBJ whole genome shotgun (WGS) entry which is preliminary data.</text>
</comment>
<sequence length="177" mass="19888">MDTLNKEIKHSIENLTGKEAVKKIREMVDSSSLCFFQTEVSFDDSQSARPMSVQKSDEDGTLWFLSAIDSAKNEEINKNSRARLLFQKPSSMEFLELQGNAEISQNKEMIHELWDSIAKNWFPKGKDDPRISVIKFNPQAGHYWGTKNGAGLAGVKMLFGMITGKPMDVGVEGELKI</sequence>
<dbReference type="InterPro" id="IPR038725">
    <property type="entry name" value="YdaG_split_barrel_FMN-bd"/>
</dbReference>
<dbReference type="InterPro" id="IPR012349">
    <property type="entry name" value="Split_barrel_FMN-bd"/>
</dbReference>
<dbReference type="Proteomes" id="UP000003919">
    <property type="component" value="Chromosome"/>
</dbReference>
<keyword evidence="3" id="KW-1185">Reference proteome</keyword>
<dbReference type="PANTHER" id="PTHR34818">
    <property type="entry name" value="PROTEIN BLI-3"/>
    <property type="match status" value="1"/>
</dbReference>